<dbReference type="AlphaFoldDB" id="A0A0E9NMS4"/>
<reference evidence="1 2" key="1">
    <citation type="journal article" date="2011" name="J. Gen. Appl. Microbiol.">
        <title>Draft genome sequencing of the enigmatic yeast Saitoella complicata.</title>
        <authorList>
            <person name="Nishida H."/>
            <person name="Hamamoto M."/>
            <person name="Sugiyama J."/>
        </authorList>
    </citation>
    <scope>NUCLEOTIDE SEQUENCE [LARGE SCALE GENOMIC DNA]</scope>
    <source>
        <strain evidence="1 2">NRRL Y-17804</strain>
    </source>
</reference>
<dbReference type="EMBL" id="BACD03000039">
    <property type="protein sequence ID" value="GAO50976.1"/>
    <property type="molecule type" value="Genomic_DNA"/>
</dbReference>
<reference evidence="1 2" key="3">
    <citation type="journal article" date="2015" name="Genome Announc.">
        <title>Draft Genome Sequence of the Archiascomycetous Yeast Saitoella complicata.</title>
        <authorList>
            <person name="Yamauchi K."/>
            <person name="Kondo S."/>
            <person name="Hamamoto M."/>
            <person name="Takahashi Y."/>
            <person name="Ogura Y."/>
            <person name="Hayashi T."/>
            <person name="Nishida H."/>
        </authorList>
    </citation>
    <scope>NUCLEOTIDE SEQUENCE [LARGE SCALE GENOMIC DNA]</scope>
    <source>
        <strain evidence="1 2">NRRL Y-17804</strain>
    </source>
</reference>
<evidence type="ECO:0000313" key="1">
    <source>
        <dbReference type="EMBL" id="GAO50976.1"/>
    </source>
</evidence>
<sequence length="279" mass="30609">MGRHQLEPVRSATASVRLEKVYLAPAPSKSAPTSVTLVSWRKPDLDLPCVSCKHRYSHLSDATRERGHYKSSCKLDLYSCCTAAVTIDIVLRLRHALVDSPANSHKDSWSFNLEHCSIRPSTSNSKHNKLPAPYARSQYTHDSRSPEVKPTSASVFTLITSSRSLSFNHAGGVHEVSELGIGCVKIYSVFGPGPRDTTCRHKDLGSTDIILYRHTLPSSSTAGTKGERICDFHLDAIEIVLLNLEPRIHPAHSRVAVTVQHSASVSAHQLLPATALYTN</sequence>
<evidence type="ECO:0000313" key="2">
    <source>
        <dbReference type="Proteomes" id="UP000033140"/>
    </source>
</evidence>
<accession>A0A0E9NMS4</accession>
<keyword evidence="2" id="KW-1185">Reference proteome</keyword>
<protein>
    <submittedName>
        <fullName evidence="1">Uncharacterized protein</fullName>
    </submittedName>
</protein>
<dbReference type="Proteomes" id="UP000033140">
    <property type="component" value="Unassembled WGS sequence"/>
</dbReference>
<gene>
    <name evidence="1" type="ORF">G7K_5092-t1</name>
</gene>
<proteinExistence type="predicted"/>
<comment type="caution">
    <text evidence="1">The sequence shown here is derived from an EMBL/GenBank/DDBJ whole genome shotgun (WGS) entry which is preliminary data.</text>
</comment>
<name>A0A0E9NMS4_SAICN</name>
<reference evidence="1 2" key="2">
    <citation type="journal article" date="2014" name="J. Gen. Appl. Microbiol.">
        <title>The early diverging ascomycetous budding yeast Saitoella complicata has three histone deacetylases belonging to the Clr6, Hos2, and Rpd3 lineages.</title>
        <authorList>
            <person name="Nishida H."/>
            <person name="Matsumoto T."/>
            <person name="Kondo S."/>
            <person name="Hamamoto M."/>
            <person name="Yoshikawa H."/>
        </authorList>
    </citation>
    <scope>NUCLEOTIDE SEQUENCE [LARGE SCALE GENOMIC DNA]</scope>
    <source>
        <strain evidence="1 2">NRRL Y-17804</strain>
    </source>
</reference>
<organism evidence="1 2">
    <name type="scientific">Saitoella complicata (strain BCRC 22490 / CBS 7301 / JCM 7358 / NBRC 10748 / NRRL Y-17804)</name>
    <dbReference type="NCBI Taxonomy" id="698492"/>
    <lineage>
        <taxon>Eukaryota</taxon>
        <taxon>Fungi</taxon>
        <taxon>Dikarya</taxon>
        <taxon>Ascomycota</taxon>
        <taxon>Taphrinomycotina</taxon>
        <taxon>Taphrinomycotina incertae sedis</taxon>
        <taxon>Saitoella</taxon>
    </lineage>
</organism>